<evidence type="ECO:0000256" key="4">
    <source>
        <dbReference type="ARBA" id="ARBA00022801"/>
    </source>
</evidence>
<dbReference type="GO" id="GO:0000034">
    <property type="term" value="F:adenine deaminase activity"/>
    <property type="evidence" value="ECO:0007669"/>
    <property type="project" value="UniProtKB-EC"/>
</dbReference>
<feature type="domain" description="Adenosine deaminase" evidence="6">
    <location>
        <begin position="67"/>
        <end position="380"/>
    </location>
</feature>
<dbReference type="GO" id="GO:0006146">
    <property type="term" value="P:adenine catabolic process"/>
    <property type="evidence" value="ECO:0007669"/>
    <property type="project" value="TreeGrafter"/>
</dbReference>
<dbReference type="EC" id="3.5.4.4" evidence="8"/>
<evidence type="ECO:0000256" key="3">
    <source>
        <dbReference type="ARBA" id="ARBA00022723"/>
    </source>
</evidence>
<reference evidence="7 9" key="1">
    <citation type="submission" date="2015-11" db="EMBL/GenBank/DDBJ databases">
        <title>Genomic analysis of 38 Legionella species identifies large and diverse effector repertoires.</title>
        <authorList>
            <person name="Burstein D."/>
            <person name="Amaro F."/>
            <person name="Zusman T."/>
            <person name="Lifshitz Z."/>
            <person name="Cohen O."/>
            <person name="Gilbert J.A."/>
            <person name="Pupko T."/>
            <person name="Shuman H.A."/>
            <person name="Segal G."/>
        </authorList>
    </citation>
    <scope>NUCLEOTIDE SEQUENCE [LARGE SCALE GENOMIC DNA]</scope>
    <source>
        <strain evidence="7 9">CDC#1407-AL-14</strain>
    </source>
</reference>
<dbReference type="PANTHER" id="PTHR43114:SF6">
    <property type="entry name" value="ADENINE DEAMINASE"/>
    <property type="match status" value="1"/>
</dbReference>
<dbReference type="InterPro" id="IPR001365">
    <property type="entry name" value="A_deaminase_dom"/>
</dbReference>
<gene>
    <name evidence="8" type="primary">add_2</name>
    <name evidence="7" type="synonym">add_3</name>
    <name evidence="7" type="ORF">Lbir_2175</name>
    <name evidence="8" type="ORF">NCTC12437_01451</name>
</gene>
<protein>
    <submittedName>
        <fullName evidence="8">Adenosine deaminase</fullName>
        <ecNumber evidence="8">3.5.4.2</ecNumber>
        <ecNumber evidence="8">3.5.4.4</ecNumber>
    </submittedName>
</protein>
<dbReference type="GO" id="GO:0043103">
    <property type="term" value="P:hypoxanthine salvage"/>
    <property type="evidence" value="ECO:0007669"/>
    <property type="project" value="TreeGrafter"/>
</dbReference>
<keyword evidence="5" id="KW-0862">Zinc</keyword>
<evidence type="ECO:0000259" key="6">
    <source>
        <dbReference type="Pfam" id="PF00962"/>
    </source>
</evidence>
<keyword evidence="4 8" id="KW-0378">Hydrolase</keyword>
<comment type="similarity">
    <text evidence="2">Belongs to the metallo-dependent hydrolases superfamily. Adenosine and AMP deaminases family.</text>
</comment>
<dbReference type="Proteomes" id="UP000255066">
    <property type="component" value="Unassembled WGS sequence"/>
</dbReference>
<dbReference type="Proteomes" id="UP000054735">
    <property type="component" value="Unassembled WGS sequence"/>
</dbReference>
<reference evidence="8 10" key="2">
    <citation type="submission" date="2018-06" db="EMBL/GenBank/DDBJ databases">
        <authorList>
            <consortium name="Pathogen Informatics"/>
            <person name="Doyle S."/>
        </authorList>
    </citation>
    <scope>NUCLEOTIDE SEQUENCE [LARGE SCALE GENOMIC DNA]</scope>
    <source>
        <strain evidence="8 10">NCTC12437</strain>
    </source>
</reference>
<name>A0A378I8Y7_9GAMM</name>
<evidence type="ECO:0000313" key="7">
    <source>
        <dbReference type="EMBL" id="KTC69436.1"/>
    </source>
</evidence>
<evidence type="ECO:0000313" key="9">
    <source>
        <dbReference type="Proteomes" id="UP000054735"/>
    </source>
</evidence>
<dbReference type="STRING" id="28083.Lbir_2175"/>
<dbReference type="InterPro" id="IPR032466">
    <property type="entry name" value="Metal_Hydrolase"/>
</dbReference>
<dbReference type="RefSeq" id="WP_058524177.1">
    <property type="nucleotide sequence ID" value="NZ_CAAAHV010000012.1"/>
</dbReference>
<comment type="cofactor">
    <cofactor evidence="1">
        <name>Zn(2+)</name>
        <dbReference type="ChEBI" id="CHEBI:29105"/>
    </cofactor>
</comment>
<evidence type="ECO:0000256" key="5">
    <source>
        <dbReference type="ARBA" id="ARBA00022833"/>
    </source>
</evidence>
<keyword evidence="3" id="KW-0479">Metal-binding</keyword>
<dbReference type="SUPFAM" id="SSF51556">
    <property type="entry name" value="Metallo-dependent hydrolases"/>
    <property type="match status" value="1"/>
</dbReference>
<dbReference type="InterPro" id="IPR006330">
    <property type="entry name" value="Ado/ade_deaminase"/>
</dbReference>
<dbReference type="EC" id="3.5.4.2" evidence="8"/>
<dbReference type="Gene3D" id="3.20.20.140">
    <property type="entry name" value="Metal-dependent hydrolases"/>
    <property type="match status" value="1"/>
</dbReference>
<evidence type="ECO:0000313" key="8">
    <source>
        <dbReference type="EMBL" id="STX31677.1"/>
    </source>
</evidence>
<sequence>MLEFFFGKTKPASSSLDGQVIDLNKCEGSSKQRPLVHLPPLSEELVQALQRHLNIYSLNDELVKKMPKTDLHVHAEAGFLMDMQLARKLAERNKVEFPEYLIDPESDLWMYRGLEDFCQFLKDFRAISKLIQTPQDVEDITYAFYKYCYKNNVIFALPGISWIQCKDKMGFPEFIQAYNNALLNGMREFGEVSILRLRYYMERQVTEEENEEIWQNLRALPNRLITTIGLAGDELNHPFGKFIPFYEKVREHRAIAGNQPYFLTAHMEKYSDSQTILEATRLLDWIAHGRNAVDSEDCLNAMIAKGMRFEICPKSDIAVYEEIPDLDQHIQLKKLLAAQVVTLSSDDPAFFGGVTGVYQDVLNAKLVDYSQLLQCTVNGLMPAQPASLEEFKANQPKFFQEQQRIAMTGLLKIQFFQYYWLMLPSLVNLPAETAQKLFQIDLKTSEKQIVEYLSEVIDPVITDALSGMLQCKCKIRTNTQAILEETKQMHSEFYERCNQDDTMNLAFSLTSTLNCLSGML</sequence>
<dbReference type="PANTHER" id="PTHR43114">
    <property type="entry name" value="ADENINE DEAMINASE"/>
    <property type="match status" value="1"/>
</dbReference>
<keyword evidence="9" id="KW-1185">Reference proteome</keyword>
<evidence type="ECO:0000256" key="2">
    <source>
        <dbReference type="ARBA" id="ARBA00006676"/>
    </source>
</evidence>
<evidence type="ECO:0000256" key="1">
    <source>
        <dbReference type="ARBA" id="ARBA00001947"/>
    </source>
</evidence>
<dbReference type="EMBL" id="LNXT01000040">
    <property type="protein sequence ID" value="KTC69436.1"/>
    <property type="molecule type" value="Genomic_DNA"/>
</dbReference>
<accession>A0A378I8Y7</accession>
<dbReference type="AlphaFoldDB" id="A0A378I8Y7"/>
<dbReference type="Pfam" id="PF00962">
    <property type="entry name" value="A_deaminase"/>
    <property type="match status" value="1"/>
</dbReference>
<dbReference type="EMBL" id="UGNW01000001">
    <property type="protein sequence ID" value="STX31677.1"/>
    <property type="molecule type" value="Genomic_DNA"/>
</dbReference>
<dbReference type="OrthoDB" id="105475at2"/>
<evidence type="ECO:0000313" key="10">
    <source>
        <dbReference type="Proteomes" id="UP000255066"/>
    </source>
</evidence>
<dbReference type="GO" id="GO:0005829">
    <property type="term" value="C:cytosol"/>
    <property type="evidence" value="ECO:0007669"/>
    <property type="project" value="TreeGrafter"/>
</dbReference>
<proteinExistence type="inferred from homology"/>
<organism evidence="8 10">
    <name type="scientific">Legionella birminghamensis</name>
    <dbReference type="NCBI Taxonomy" id="28083"/>
    <lineage>
        <taxon>Bacteria</taxon>
        <taxon>Pseudomonadati</taxon>
        <taxon>Pseudomonadota</taxon>
        <taxon>Gammaproteobacteria</taxon>
        <taxon>Legionellales</taxon>
        <taxon>Legionellaceae</taxon>
        <taxon>Legionella</taxon>
    </lineage>
</organism>
<dbReference type="GO" id="GO:0046872">
    <property type="term" value="F:metal ion binding"/>
    <property type="evidence" value="ECO:0007669"/>
    <property type="project" value="UniProtKB-KW"/>
</dbReference>